<reference evidence="2 3" key="1">
    <citation type="submission" date="2020-06" db="EMBL/GenBank/DDBJ databases">
        <title>WGS assembly of Ceratodon purpureus strain R40.</title>
        <authorList>
            <person name="Carey S.B."/>
            <person name="Jenkins J."/>
            <person name="Shu S."/>
            <person name="Lovell J.T."/>
            <person name="Sreedasyam A."/>
            <person name="Maumus F."/>
            <person name="Tiley G.P."/>
            <person name="Fernandez-Pozo N."/>
            <person name="Barry K."/>
            <person name="Chen C."/>
            <person name="Wang M."/>
            <person name="Lipzen A."/>
            <person name="Daum C."/>
            <person name="Saski C.A."/>
            <person name="Payton A.C."/>
            <person name="Mcbreen J.C."/>
            <person name="Conrad R.E."/>
            <person name="Kollar L.M."/>
            <person name="Olsson S."/>
            <person name="Huttunen S."/>
            <person name="Landis J.B."/>
            <person name="Wickett N.J."/>
            <person name="Johnson M.G."/>
            <person name="Rensing S.A."/>
            <person name="Grimwood J."/>
            <person name="Schmutz J."/>
            <person name="Mcdaniel S.F."/>
        </authorList>
    </citation>
    <scope>NUCLEOTIDE SEQUENCE [LARGE SCALE GENOMIC DNA]</scope>
    <source>
        <strain evidence="2 3">R40</strain>
    </source>
</reference>
<evidence type="ECO:0008006" key="4">
    <source>
        <dbReference type="Google" id="ProtNLM"/>
    </source>
</evidence>
<dbReference type="InterPro" id="IPR036047">
    <property type="entry name" value="F-box-like_dom_sf"/>
</dbReference>
<proteinExistence type="predicted"/>
<dbReference type="EMBL" id="CM026427">
    <property type="protein sequence ID" value="KAG0571289.1"/>
    <property type="molecule type" value="Genomic_DNA"/>
</dbReference>
<evidence type="ECO:0000313" key="3">
    <source>
        <dbReference type="Proteomes" id="UP000822688"/>
    </source>
</evidence>
<protein>
    <recommendedName>
        <fullName evidence="4">F-box domain-containing protein</fullName>
    </recommendedName>
</protein>
<feature type="compositionally biased region" description="Low complexity" evidence="1">
    <location>
        <begin position="1"/>
        <end position="11"/>
    </location>
</feature>
<organism evidence="2 3">
    <name type="scientific">Ceratodon purpureus</name>
    <name type="common">Fire moss</name>
    <name type="synonym">Dicranum purpureum</name>
    <dbReference type="NCBI Taxonomy" id="3225"/>
    <lineage>
        <taxon>Eukaryota</taxon>
        <taxon>Viridiplantae</taxon>
        <taxon>Streptophyta</taxon>
        <taxon>Embryophyta</taxon>
        <taxon>Bryophyta</taxon>
        <taxon>Bryophytina</taxon>
        <taxon>Bryopsida</taxon>
        <taxon>Dicranidae</taxon>
        <taxon>Pseudoditrichales</taxon>
        <taxon>Ditrichaceae</taxon>
        <taxon>Ceratodon</taxon>
    </lineage>
</organism>
<evidence type="ECO:0000313" key="2">
    <source>
        <dbReference type="EMBL" id="KAG0571289.1"/>
    </source>
</evidence>
<name>A0A8T0HKH0_CERPU</name>
<dbReference type="AlphaFoldDB" id="A0A8T0HKH0"/>
<sequence>MCPAACAPAGASPEEQTPGAHGAPRGRRRSLRLRRAMQGSAGSGDPTWGNLWRSFPEDLVEMVFARLPVGRIVELMRDSHAWSTMSKSSHFRRACAERHPRSFLGLVRWVTAWGGGGSVRATVYDHESNEWAGFDLAGFPPGVRGDSVRRSYRDSMYAFDAGLVCFVPHGDLSVCPVVVCNPLTGDRRSLPPIRHEHRLAVMVELRVDDDTKAYEVTVVVGAHRVKRSSAISGHVPEMRALSYSSATGAWSATDAGWIHGSSWSLQRCRQTSPPRAFNCGMGIMHMGEYDRTWTHPHGWSVARGCMVVIFCNYTGIWEYAWRGSAYRIKGSLPMCPISALMDPPRHVHMFGSTQFLAVISNVHGPLGGPIIQVCDRTTRQWVETPPMPASERLGPGFGLDRTFCCDLRWDAIP</sequence>
<comment type="caution">
    <text evidence="2">The sequence shown here is derived from an EMBL/GenBank/DDBJ whole genome shotgun (WGS) entry which is preliminary data.</text>
</comment>
<dbReference type="SUPFAM" id="SSF81383">
    <property type="entry name" value="F-box domain"/>
    <property type="match status" value="1"/>
</dbReference>
<dbReference type="PANTHER" id="PTHR31672:SF2">
    <property type="entry name" value="F-BOX DOMAIN-CONTAINING PROTEIN"/>
    <property type="match status" value="1"/>
</dbReference>
<keyword evidence="3" id="KW-1185">Reference proteome</keyword>
<dbReference type="PANTHER" id="PTHR31672">
    <property type="entry name" value="BNACNNG10540D PROTEIN"/>
    <property type="match status" value="1"/>
</dbReference>
<gene>
    <name evidence="2" type="ORF">KC19_6G226200</name>
</gene>
<dbReference type="Proteomes" id="UP000822688">
    <property type="component" value="Chromosome 6"/>
</dbReference>
<feature type="region of interest" description="Disordered" evidence="1">
    <location>
        <begin position="1"/>
        <end position="28"/>
    </location>
</feature>
<accession>A0A8T0HKH0</accession>
<dbReference type="InterPro" id="IPR050796">
    <property type="entry name" value="SCF_F-box_component"/>
</dbReference>
<evidence type="ECO:0000256" key="1">
    <source>
        <dbReference type="SAM" id="MobiDB-lite"/>
    </source>
</evidence>